<evidence type="ECO:0000256" key="2">
    <source>
        <dbReference type="ARBA" id="ARBA00022908"/>
    </source>
</evidence>
<dbReference type="GO" id="GO:0015074">
    <property type="term" value="P:DNA integration"/>
    <property type="evidence" value="ECO:0007669"/>
    <property type="project" value="UniProtKB-KW"/>
</dbReference>
<keyword evidence="3" id="KW-0238">DNA-binding</keyword>
<dbReference type="InterPro" id="IPR002104">
    <property type="entry name" value="Integrase_catalytic"/>
</dbReference>
<dbReference type="InterPro" id="IPR011010">
    <property type="entry name" value="DNA_brk_join_enz"/>
</dbReference>
<dbReference type="Gene3D" id="1.10.443.10">
    <property type="entry name" value="Intergrase catalytic core"/>
    <property type="match status" value="1"/>
</dbReference>
<evidence type="ECO:0000313" key="6">
    <source>
        <dbReference type="EMBL" id="SMX80136.1"/>
    </source>
</evidence>
<dbReference type="GO" id="GO:0006310">
    <property type="term" value="P:DNA recombination"/>
    <property type="evidence" value="ECO:0007669"/>
    <property type="project" value="UniProtKB-KW"/>
</dbReference>
<keyword evidence="2" id="KW-0229">DNA integration</keyword>
<dbReference type="PANTHER" id="PTHR30629:SF2">
    <property type="entry name" value="PROPHAGE INTEGRASE INTS-RELATED"/>
    <property type="match status" value="1"/>
</dbReference>
<dbReference type="GO" id="GO:0003677">
    <property type="term" value="F:DNA binding"/>
    <property type="evidence" value="ECO:0007669"/>
    <property type="project" value="UniProtKB-KW"/>
</dbReference>
<evidence type="ECO:0000256" key="4">
    <source>
        <dbReference type="ARBA" id="ARBA00023172"/>
    </source>
</evidence>
<dbReference type="PROSITE" id="PS51898">
    <property type="entry name" value="TYR_RECOMBINASE"/>
    <property type="match status" value="1"/>
</dbReference>
<gene>
    <name evidence="6" type="ORF">BC102111_01716</name>
</gene>
<dbReference type="EMBL" id="FXZC01000003">
    <property type="protein sequence ID" value="SMX80136.1"/>
    <property type="molecule type" value="Genomic_DNA"/>
</dbReference>
<keyword evidence="4" id="KW-0233">DNA recombination</keyword>
<dbReference type="InterPro" id="IPR010998">
    <property type="entry name" value="Integrase_recombinase_N"/>
</dbReference>
<dbReference type="PANTHER" id="PTHR30629">
    <property type="entry name" value="PROPHAGE INTEGRASE"/>
    <property type="match status" value="1"/>
</dbReference>
<evidence type="ECO:0000259" key="5">
    <source>
        <dbReference type="PROSITE" id="PS51898"/>
    </source>
</evidence>
<accession>A0A2H1IY84</accession>
<dbReference type="Proteomes" id="UP000234333">
    <property type="component" value="Unassembled WGS sequence"/>
</dbReference>
<evidence type="ECO:0000313" key="7">
    <source>
        <dbReference type="Proteomes" id="UP000234333"/>
    </source>
</evidence>
<dbReference type="GeneID" id="99775299"/>
<dbReference type="RefSeq" id="WP_101624091.1">
    <property type="nucleotide sequence ID" value="NZ_FXZC01000003.1"/>
</dbReference>
<sequence>MARIPIPVGAWGNISVSGTRGNYRATARIRLANGKTVPRFRQGTTKEAARNALLEHLTEMREQITGGEVSGAMTVGGFAEDWFTRWRESADPPASTVRTYRAAVKWIREELGRLRLTECTTGRLEKGLQRISEAHGQATAKQARSVLRKLFADAVRLDALTTNPALGISTVREKPQEVRAMTAEEVARLRAAARTWEATPVTANKPVRREIADSIDVMLGTGVRIGELLGIRWDDVDLETSPPTISVMGTVTLGADGQGMTYQPAPKSETSKRILYLPAIAAEALCRQFEVREFRAESQAVFASEVGSWRDPSNYRAHFRQVRDLAGLDWVTPKTIRKTVATTIYTADGLDNASQQLGHSEVGVTAKHYVQRLNIGPAGVVGVLDEWLQSAS</sequence>
<dbReference type="SUPFAM" id="SSF56349">
    <property type="entry name" value="DNA breaking-rejoining enzymes"/>
    <property type="match status" value="1"/>
</dbReference>
<evidence type="ECO:0000256" key="1">
    <source>
        <dbReference type="ARBA" id="ARBA00008857"/>
    </source>
</evidence>
<dbReference type="Gene3D" id="1.10.150.130">
    <property type="match status" value="1"/>
</dbReference>
<dbReference type="Pfam" id="PF00589">
    <property type="entry name" value="Phage_integrase"/>
    <property type="match status" value="1"/>
</dbReference>
<proteinExistence type="inferred from homology"/>
<dbReference type="InterPro" id="IPR013762">
    <property type="entry name" value="Integrase-like_cat_sf"/>
</dbReference>
<evidence type="ECO:0000256" key="3">
    <source>
        <dbReference type="ARBA" id="ARBA00023125"/>
    </source>
</evidence>
<protein>
    <submittedName>
        <fullName evidence="6">Site-specific recombinase XerC</fullName>
    </submittedName>
</protein>
<feature type="domain" description="Tyr recombinase" evidence="5">
    <location>
        <begin position="176"/>
        <end position="385"/>
    </location>
</feature>
<name>A0A2H1IY84_9MICO</name>
<comment type="similarity">
    <text evidence="1">Belongs to the 'phage' integrase family.</text>
</comment>
<reference evidence="6 7" key="1">
    <citation type="submission" date="2017-03" db="EMBL/GenBank/DDBJ databases">
        <authorList>
            <person name="Afonso C.L."/>
            <person name="Miller P.J."/>
            <person name="Scott M.A."/>
            <person name="Spackman E."/>
            <person name="Goraichik I."/>
            <person name="Dimitrov K.M."/>
            <person name="Suarez D.L."/>
            <person name="Swayne D.E."/>
        </authorList>
    </citation>
    <scope>NUCLEOTIDE SEQUENCE [LARGE SCALE GENOMIC DNA]</scope>
    <source>
        <strain evidence="6 7">CIP 102111</strain>
    </source>
</reference>
<dbReference type="InterPro" id="IPR050808">
    <property type="entry name" value="Phage_Integrase"/>
</dbReference>
<organism evidence="6 7">
    <name type="scientific">Brevibacterium casei CIP 102111</name>
    <dbReference type="NCBI Taxonomy" id="1255625"/>
    <lineage>
        <taxon>Bacteria</taxon>
        <taxon>Bacillati</taxon>
        <taxon>Actinomycetota</taxon>
        <taxon>Actinomycetes</taxon>
        <taxon>Micrococcales</taxon>
        <taxon>Brevibacteriaceae</taxon>
        <taxon>Brevibacterium</taxon>
    </lineage>
</organism>
<dbReference type="AlphaFoldDB" id="A0A2H1IY84"/>